<comment type="caution">
    <text evidence="1">The sequence shown here is derived from an EMBL/GenBank/DDBJ whole genome shotgun (WGS) entry which is preliminary data.</text>
</comment>
<organism evidence="1 2">
    <name type="scientific">Phocaeicola coprophilus DSM 18228 = JCM 13818</name>
    <dbReference type="NCBI Taxonomy" id="547042"/>
    <lineage>
        <taxon>Bacteria</taxon>
        <taxon>Pseudomonadati</taxon>
        <taxon>Bacteroidota</taxon>
        <taxon>Bacteroidia</taxon>
        <taxon>Bacteroidales</taxon>
        <taxon>Bacteroidaceae</taxon>
        <taxon>Phocaeicola</taxon>
    </lineage>
</organism>
<evidence type="ECO:0000313" key="1">
    <source>
        <dbReference type="EMBL" id="EEF77122.1"/>
    </source>
</evidence>
<name>S0FBE4_9BACT</name>
<keyword evidence="2" id="KW-1185">Reference proteome</keyword>
<gene>
    <name evidence="1" type="ORF">BACCOPRO_02634</name>
</gene>
<reference evidence="1 2" key="1">
    <citation type="submission" date="2008-12" db="EMBL/GenBank/DDBJ databases">
        <authorList>
            <person name="Fulton L."/>
            <person name="Clifton S."/>
            <person name="Fulton B."/>
            <person name="Xu J."/>
            <person name="Minx P."/>
            <person name="Pepin K.H."/>
            <person name="Johnson M."/>
            <person name="Bhonagiri V."/>
            <person name="Nash W.E."/>
            <person name="Mardis E.R."/>
            <person name="Wilson R.K."/>
        </authorList>
    </citation>
    <scope>NUCLEOTIDE SEQUENCE [LARGE SCALE GENOMIC DNA]</scope>
    <source>
        <strain evidence="1 2">DSM 18228</strain>
    </source>
</reference>
<protein>
    <submittedName>
        <fullName evidence="1">Uncharacterized protein</fullName>
    </submittedName>
</protein>
<dbReference type="AlphaFoldDB" id="S0FBE4"/>
<sequence length="46" mass="5242">MPESPSVSDKKAKICKSFDSIPLKDLHISAFFIFLQNRFQEREGGV</sequence>
<accession>S0FBE4</accession>
<dbReference type="Proteomes" id="UP000014073">
    <property type="component" value="Unassembled WGS sequence"/>
</dbReference>
<dbReference type="EMBL" id="ACBW01000169">
    <property type="protein sequence ID" value="EEF77122.1"/>
    <property type="molecule type" value="Genomic_DNA"/>
</dbReference>
<evidence type="ECO:0000313" key="2">
    <source>
        <dbReference type="Proteomes" id="UP000014073"/>
    </source>
</evidence>
<proteinExistence type="predicted"/>
<dbReference type="HOGENOM" id="CLU_3180013_0_0_10"/>